<reference evidence="1 2" key="1">
    <citation type="journal article" date="2014" name="Nature">
        <title>The genome of the recently domesticated crop plant sugar beet (Beta vulgaris).</title>
        <authorList>
            <person name="Dohm J.C."/>
            <person name="Minoche A.E."/>
            <person name="Holtgrawe D."/>
            <person name="Capella-Gutierrez S."/>
            <person name="Zakrzewski F."/>
            <person name="Tafer H."/>
            <person name="Rupp O."/>
            <person name="Sorensen T.R."/>
            <person name="Stracke R."/>
            <person name="Reinhardt R."/>
            <person name="Goesmann A."/>
            <person name="Kraft T."/>
            <person name="Schulz B."/>
            <person name="Stadler P.F."/>
            <person name="Schmidt T."/>
            <person name="Gabaldon T."/>
            <person name="Lehrach H."/>
            <person name="Weisshaar B."/>
            <person name="Himmelbauer H."/>
        </authorList>
    </citation>
    <scope>NUCLEOTIDE SEQUENCE [LARGE SCALE GENOMIC DNA]</scope>
    <source>
        <tissue evidence="1">Taproot</tissue>
    </source>
</reference>
<name>A0A0J8DTN3_BETVV</name>
<gene>
    <name evidence="1" type="ORF">BVRB_024410</name>
</gene>
<dbReference type="Proteomes" id="UP000035740">
    <property type="component" value="Unassembled WGS sequence"/>
</dbReference>
<dbReference type="EMBL" id="KQ095787">
    <property type="protein sequence ID" value="KMS94140.1"/>
    <property type="molecule type" value="Genomic_DNA"/>
</dbReference>
<dbReference type="AlphaFoldDB" id="A0A0J8DTN3"/>
<protein>
    <submittedName>
        <fullName evidence="1">Uncharacterized protein</fullName>
    </submittedName>
</protein>
<keyword evidence="2" id="KW-1185">Reference proteome</keyword>
<evidence type="ECO:0000313" key="2">
    <source>
        <dbReference type="Proteomes" id="UP000035740"/>
    </source>
</evidence>
<organism evidence="1 2">
    <name type="scientific">Beta vulgaris subsp. vulgaris</name>
    <name type="common">Beet</name>
    <dbReference type="NCBI Taxonomy" id="3555"/>
    <lineage>
        <taxon>Eukaryota</taxon>
        <taxon>Viridiplantae</taxon>
        <taxon>Streptophyta</taxon>
        <taxon>Embryophyta</taxon>
        <taxon>Tracheophyta</taxon>
        <taxon>Spermatophyta</taxon>
        <taxon>Magnoliopsida</taxon>
        <taxon>eudicotyledons</taxon>
        <taxon>Gunneridae</taxon>
        <taxon>Pentapetalae</taxon>
        <taxon>Caryophyllales</taxon>
        <taxon>Chenopodiaceae</taxon>
        <taxon>Betoideae</taxon>
        <taxon>Beta</taxon>
    </lineage>
</organism>
<evidence type="ECO:0000313" key="1">
    <source>
        <dbReference type="EMBL" id="KMS94140.1"/>
    </source>
</evidence>
<dbReference type="Gramene" id="KMS94140">
    <property type="protein sequence ID" value="KMS94140"/>
    <property type="gene ID" value="BVRB_024410"/>
</dbReference>
<accession>A0A0J8DTN3</accession>
<proteinExistence type="predicted"/>
<sequence length="56" mass="6305">MLDHHQPSAVAVSTAIIMTEVKRYAMAVTAMAGFVGYRTNQTGFTRIRLQMKLMMK</sequence>